<keyword evidence="6 8" id="KW-1133">Transmembrane helix</keyword>
<feature type="transmembrane region" description="Helical" evidence="8">
    <location>
        <begin position="322"/>
        <end position="344"/>
    </location>
</feature>
<reference evidence="10" key="1">
    <citation type="submission" date="2020-12" db="EMBL/GenBank/DDBJ databases">
        <title>Bacterial novel species Mucilaginibacter sp. SD-g isolated from soil.</title>
        <authorList>
            <person name="Jung H.-Y."/>
        </authorList>
    </citation>
    <scope>NUCLEOTIDE SEQUENCE</scope>
    <source>
        <strain evidence="10">SD-g</strain>
    </source>
</reference>
<feature type="transmembrane region" description="Helical" evidence="8">
    <location>
        <begin position="76"/>
        <end position="94"/>
    </location>
</feature>
<dbReference type="Pfam" id="PF13231">
    <property type="entry name" value="PMT_2"/>
    <property type="match status" value="1"/>
</dbReference>
<evidence type="ECO:0000256" key="2">
    <source>
        <dbReference type="ARBA" id="ARBA00022475"/>
    </source>
</evidence>
<dbReference type="RefSeq" id="WP_200067059.1">
    <property type="nucleotide sequence ID" value="NZ_JAEHFW010000003.1"/>
</dbReference>
<evidence type="ECO:0000259" key="9">
    <source>
        <dbReference type="Pfam" id="PF13231"/>
    </source>
</evidence>
<keyword evidence="2" id="KW-1003">Cell membrane</keyword>
<feature type="transmembrane region" description="Helical" evidence="8">
    <location>
        <begin position="234"/>
        <end position="253"/>
    </location>
</feature>
<feature type="transmembrane region" description="Helical" evidence="8">
    <location>
        <begin position="291"/>
        <end position="310"/>
    </location>
</feature>
<proteinExistence type="predicted"/>
<evidence type="ECO:0000256" key="1">
    <source>
        <dbReference type="ARBA" id="ARBA00004651"/>
    </source>
</evidence>
<dbReference type="GO" id="GO:0016763">
    <property type="term" value="F:pentosyltransferase activity"/>
    <property type="evidence" value="ECO:0007669"/>
    <property type="project" value="TreeGrafter"/>
</dbReference>
<feature type="transmembrane region" description="Helical" evidence="8">
    <location>
        <begin position="129"/>
        <end position="145"/>
    </location>
</feature>
<keyword evidence="11" id="KW-1185">Reference proteome</keyword>
<feature type="transmembrane region" description="Helical" evidence="8">
    <location>
        <begin position="100"/>
        <end position="122"/>
    </location>
</feature>
<feature type="transmembrane region" description="Helical" evidence="8">
    <location>
        <begin position="190"/>
        <end position="207"/>
    </location>
</feature>
<dbReference type="PANTHER" id="PTHR33908:SF11">
    <property type="entry name" value="MEMBRANE PROTEIN"/>
    <property type="match status" value="1"/>
</dbReference>
<comment type="caution">
    <text evidence="10">The sequence shown here is derived from an EMBL/GenBank/DDBJ whole genome shotgun (WGS) entry which is preliminary data.</text>
</comment>
<evidence type="ECO:0000313" key="10">
    <source>
        <dbReference type="EMBL" id="MBK0380510.1"/>
    </source>
</evidence>
<feature type="transmembrane region" description="Helical" evidence="8">
    <location>
        <begin position="151"/>
        <end position="178"/>
    </location>
</feature>
<evidence type="ECO:0000313" key="11">
    <source>
        <dbReference type="Proteomes" id="UP000613193"/>
    </source>
</evidence>
<dbReference type="InterPro" id="IPR038731">
    <property type="entry name" value="RgtA/B/C-like"/>
</dbReference>
<keyword evidence="7 8" id="KW-0472">Membrane</keyword>
<dbReference type="GO" id="GO:0005886">
    <property type="term" value="C:plasma membrane"/>
    <property type="evidence" value="ECO:0007669"/>
    <property type="project" value="UniProtKB-SubCell"/>
</dbReference>
<dbReference type="Proteomes" id="UP000613193">
    <property type="component" value="Unassembled WGS sequence"/>
</dbReference>
<sequence>MVGNSVSNNVRNDKPVWLFLFCWTVFNIAQAATLELHADEAYYWVYSRFLAWGYFDHPPMVAVFIKAGYSILHNELGLRLLTVLSSSASLYVMWLMLKRYSVTAISFILVCSGILVFHIYGFTTTPDSPLLLFTVLFLFFYQQYIEKDSLLLTLILGVVVACLLYSKYHGILLVGFTLISNLKLLKRRSFWGIVMLAFVLYIPHILWQMNHGYPSVAYHLSERSSEKYDLSYSYQYPLGQLLMAGPLIGWFVFYKGFTTKVKDAFIRALLFNSIGILFFFFLTSFKGEVQLHWTLIAYVPLAMLALIHLQRSEELSGWFIKLAIANTILIVLLRLCIISGLPAIKQAGAIKSYFGFSDWAKAIYTKAGNNYVIFNEGFQNPSKYNFYNNTVKGFAYDSRYYRRTQYDIWPIEDSLQHKRAYYVLQGWEPGITTDTIITAAGTWYGGWVDNVRTYQKIKFSVPNYRIKSAPGQKTIFDLSFTNPYPFTINFSNSPRRHKVRLEACFFIREKLMEVQKAGNDFYNIILKPGETAHYKFIVTAPEKSARYDLFFSIRTDPFVGGKNNQLINFVVE</sequence>
<dbReference type="AlphaFoldDB" id="A0A934PWN1"/>
<dbReference type="PANTHER" id="PTHR33908">
    <property type="entry name" value="MANNOSYLTRANSFERASE YKCB-RELATED"/>
    <property type="match status" value="1"/>
</dbReference>
<keyword evidence="4" id="KW-0808">Transferase</keyword>
<gene>
    <name evidence="10" type="ORF">I5M19_14390</name>
</gene>
<evidence type="ECO:0000256" key="6">
    <source>
        <dbReference type="ARBA" id="ARBA00022989"/>
    </source>
</evidence>
<feature type="transmembrane region" description="Helical" evidence="8">
    <location>
        <begin position="265"/>
        <end position="285"/>
    </location>
</feature>
<keyword evidence="3" id="KW-0328">Glycosyltransferase</keyword>
<dbReference type="InterPro" id="IPR050297">
    <property type="entry name" value="LipidA_mod_glycosyltrf_83"/>
</dbReference>
<name>A0A934PWN1_9SPHI</name>
<keyword evidence="5 8" id="KW-0812">Transmembrane</keyword>
<dbReference type="EMBL" id="JAEHFW010000003">
    <property type="protein sequence ID" value="MBK0380510.1"/>
    <property type="molecule type" value="Genomic_DNA"/>
</dbReference>
<protein>
    <submittedName>
        <fullName evidence="10">Glycosyltransferase family 39 protein</fullName>
    </submittedName>
</protein>
<accession>A0A934PWN1</accession>
<evidence type="ECO:0000256" key="3">
    <source>
        <dbReference type="ARBA" id="ARBA00022676"/>
    </source>
</evidence>
<evidence type="ECO:0000256" key="7">
    <source>
        <dbReference type="ARBA" id="ARBA00023136"/>
    </source>
</evidence>
<dbReference type="GO" id="GO:0009103">
    <property type="term" value="P:lipopolysaccharide biosynthetic process"/>
    <property type="evidence" value="ECO:0007669"/>
    <property type="project" value="UniProtKB-ARBA"/>
</dbReference>
<evidence type="ECO:0000256" key="5">
    <source>
        <dbReference type="ARBA" id="ARBA00022692"/>
    </source>
</evidence>
<evidence type="ECO:0000256" key="8">
    <source>
        <dbReference type="SAM" id="Phobius"/>
    </source>
</evidence>
<organism evidence="10 11">
    <name type="scientific">Mucilaginibacter segetis</name>
    <dbReference type="NCBI Taxonomy" id="2793071"/>
    <lineage>
        <taxon>Bacteria</taxon>
        <taxon>Pseudomonadati</taxon>
        <taxon>Bacteroidota</taxon>
        <taxon>Sphingobacteriia</taxon>
        <taxon>Sphingobacteriales</taxon>
        <taxon>Sphingobacteriaceae</taxon>
        <taxon>Mucilaginibacter</taxon>
    </lineage>
</organism>
<comment type="subcellular location">
    <subcellularLocation>
        <location evidence="1">Cell membrane</location>
        <topology evidence="1">Multi-pass membrane protein</topology>
    </subcellularLocation>
</comment>
<feature type="domain" description="Glycosyltransferase RgtA/B/C/D-like" evidence="9">
    <location>
        <begin position="56"/>
        <end position="207"/>
    </location>
</feature>
<evidence type="ECO:0000256" key="4">
    <source>
        <dbReference type="ARBA" id="ARBA00022679"/>
    </source>
</evidence>
<feature type="transmembrane region" description="Helical" evidence="8">
    <location>
        <begin position="41"/>
        <end position="64"/>
    </location>
</feature>